<dbReference type="GO" id="GO:0005524">
    <property type="term" value="F:ATP binding"/>
    <property type="evidence" value="ECO:0007669"/>
    <property type="project" value="InterPro"/>
</dbReference>
<keyword evidence="3" id="KW-1185">Reference proteome</keyword>
<feature type="domain" description="ABC transporter" evidence="1">
    <location>
        <begin position="2"/>
        <end position="91"/>
    </location>
</feature>
<organism evidence="2 3">
    <name type="scientific">Sinomonas atrocyanea</name>
    <dbReference type="NCBI Taxonomy" id="37927"/>
    <lineage>
        <taxon>Bacteria</taxon>
        <taxon>Bacillati</taxon>
        <taxon>Actinomycetota</taxon>
        <taxon>Actinomycetes</taxon>
        <taxon>Micrococcales</taxon>
        <taxon>Micrococcaceae</taxon>
        <taxon>Sinomonas</taxon>
    </lineage>
</organism>
<dbReference type="PANTHER" id="PTHR24220:SF684">
    <property type="entry name" value="FE(3+) IONS IMPORT ATP-BINDING PROTEIN FBPC"/>
    <property type="match status" value="1"/>
</dbReference>
<protein>
    <recommendedName>
        <fullName evidence="1">ABC transporter domain-containing protein</fullName>
    </recommendedName>
</protein>
<evidence type="ECO:0000259" key="1">
    <source>
        <dbReference type="Pfam" id="PF00005"/>
    </source>
</evidence>
<name>A0A127A0Z4_9MICC</name>
<accession>A0A127A0Z4</accession>
<dbReference type="GO" id="GO:0022857">
    <property type="term" value="F:transmembrane transporter activity"/>
    <property type="evidence" value="ECO:0007669"/>
    <property type="project" value="TreeGrafter"/>
</dbReference>
<dbReference type="SUPFAM" id="SSF52540">
    <property type="entry name" value="P-loop containing nucleoside triphosphate hydrolases"/>
    <property type="match status" value="1"/>
</dbReference>
<dbReference type="InterPro" id="IPR003439">
    <property type="entry name" value="ABC_transporter-like_ATP-bd"/>
</dbReference>
<dbReference type="GO" id="GO:0016887">
    <property type="term" value="F:ATP hydrolysis activity"/>
    <property type="evidence" value="ECO:0007669"/>
    <property type="project" value="InterPro"/>
</dbReference>
<dbReference type="Proteomes" id="UP000070134">
    <property type="component" value="Chromosome"/>
</dbReference>
<evidence type="ECO:0000313" key="3">
    <source>
        <dbReference type="Proteomes" id="UP000070134"/>
    </source>
</evidence>
<dbReference type="InterPro" id="IPR015854">
    <property type="entry name" value="ABC_transpr_LolD-like"/>
</dbReference>
<dbReference type="PANTHER" id="PTHR24220">
    <property type="entry name" value="IMPORT ATP-BINDING PROTEIN"/>
    <property type="match status" value="1"/>
</dbReference>
<dbReference type="InterPro" id="IPR027417">
    <property type="entry name" value="P-loop_NTPase"/>
</dbReference>
<reference evidence="2 3" key="1">
    <citation type="submission" date="2016-02" db="EMBL/GenBank/DDBJ databases">
        <title>Complete genome of Sinomonas atrocyanea KCTC 3377.</title>
        <authorList>
            <person name="Kim K.M."/>
        </authorList>
    </citation>
    <scope>NUCLEOTIDE SEQUENCE [LARGE SCALE GENOMIC DNA]</scope>
    <source>
        <strain evidence="2 3">KCTC 3377</strain>
    </source>
</reference>
<evidence type="ECO:0000313" key="2">
    <source>
        <dbReference type="EMBL" id="AMM32561.1"/>
    </source>
</evidence>
<sequence>MGTLFQEPRDQLFERTALREVSFGLRLRAPGRRRPEPEAARARALEALEAVGLAAHAEAHPYDLPAAAQRLLALATVLVRRPGVLLLDEPTVGLDGSSLACLEAVVARAAEAGAGVVLSTHALPWARRHAHRVLALEGGRFVPS</sequence>
<dbReference type="AlphaFoldDB" id="A0A127A0Z4"/>
<dbReference type="Gene3D" id="3.40.50.300">
    <property type="entry name" value="P-loop containing nucleotide triphosphate hydrolases"/>
    <property type="match status" value="1"/>
</dbReference>
<gene>
    <name evidence="2" type="ORF">SA2016_1887</name>
</gene>
<proteinExistence type="predicted"/>
<dbReference type="STRING" id="37927.SA2016_1887"/>
<dbReference type="Pfam" id="PF00005">
    <property type="entry name" value="ABC_tran"/>
    <property type="match status" value="1"/>
</dbReference>
<dbReference type="KEGG" id="satk:SA2016_1887"/>
<dbReference type="GO" id="GO:0005886">
    <property type="term" value="C:plasma membrane"/>
    <property type="evidence" value="ECO:0007669"/>
    <property type="project" value="TreeGrafter"/>
</dbReference>
<dbReference type="EMBL" id="CP014518">
    <property type="protein sequence ID" value="AMM32561.1"/>
    <property type="molecule type" value="Genomic_DNA"/>
</dbReference>